<dbReference type="AlphaFoldDB" id="A0A4Y2DRZ1"/>
<organism evidence="1 2">
    <name type="scientific">Araneus ventricosus</name>
    <name type="common">Orbweaver spider</name>
    <name type="synonym">Epeira ventricosa</name>
    <dbReference type="NCBI Taxonomy" id="182803"/>
    <lineage>
        <taxon>Eukaryota</taxon>
        <taxon>Metazoa</taxon>
        <taxon>Ecdysozoa</taxon>
        <taxon>Arthropoda</taxon>
        <taxon>Chelicerata</taxon>
        <taxon>Arachnida</taxon>
        <taxon>Araneae</taxon>
        <taxon>Araneomorphae</taxon>
        <taxon>Entelegynae</taxon>
        <taxon>Araneoidea</taxon>
        <taxon>Araneidae</taxon>
        <taxon>Araneus</taxon>
    </lineage>
</organism>
<keyword evidence="2" id="KW-1185">Reference proteome</keyword>
<protein>
    <submittedName>
        <fullName evidence="1">Uncharacterized protein</fullName>
    </submittedName>
</protein>
<evidence type="ECO:0000313" key="1">
    <source>
        <dbReference type="EMBL" id="GBM19511.1"/>
    </source>
</evidence>
<comment type="caution">
    <text evidence="1">The sequence shown here is derived from an EMBL/GenBank/DDBJ whole genome shotgun (WGS) entry which is preliminary data.</text>
</comment>
<gene>
    <name evidence="1" type="ORF">AVEN_170382_1</name>
</gene>
<accession>A0A4Y2DRZ1</accession>
<sequence>MEDIRRRGGSMEEEIKDFAIVGGWLLSDWNSTCPAFSVGRRGCLSKLGQGTNPGASRLAVGGALICSSLTSSFHAVAVISPSSANFFELKCFSGQPA</sequence>
<reference evidence="1 2" key="1">
    <citation type="journal article" date="2019" name="Sci. Rep.">
        <title>Orb-weaving spider Araneus ventricosus genome elucidates the spidroin gene catalogue.</title>
        <authorList>
            <person name="Kono N."/>
            <person name="Nakamura H."/>
            <person name="Ohtoshi R."/>
            <person name="Moran D.A.P."/>
            <person name="Shinohara A."/>
            <person name="Yoshida Y."/>
            <person name="Fujiwara M."/>
            <person name="Mori M."/>
            <person name="Tomita M."/>
            <person name="Arakawa K."/>
        </authorList>
    </citation>
    <scope>NUCLEOTIDE SEQUENCE [LARGE SCALE GENOMIC DNA]</scope>
</reference>
<dbReference type="Proteomes" id="UP000499080">
    <property type="component" value="Unassembled WGS sequence"/>
</dbReference>
<name>A0A4Y2DRZ1_ARAVE</name>
<proteinExistence type="predicted"/>
<dbReference type="EMBL" id="BGPR01090484">
    <property type="protein sequence ID" value="GBM19511.1"/>
    <property type="molecule type" value="Genomic_DNA"/>
</dbReference>
<evidence type="ECO:0000313" key="2">
    <source>
        <dbReference type="Proteomes" id="UP000499080"/>
    </source>
</evidence>